<evidence type="ECO:0000313" key="2">
    <source>
        <dbReference type="Proteomes" id="UP000184012"/>
    </source>
</evidence>
<sequence length="111" mass="12687">MELALIQQTENLENIEMKNIMVSILAELKKLNQAKEQEKKYGLVLDVDEAAEFTGLTTSKLYQFGREIEGFPVITEEKKGSRMFFSRDGLKEWVRENAGKPIYLNAVKSKG</sequence>
<dbReference type="Proteomes" id="UP000184012">
    <property type="component" value="Unassembled WGS sequence"/>
</dbReference>
<accession>A0AB74EUA0</accession>
<name>A0AB74EUA0_9FIRM</name>
<dbReference type="EMBL" id="FRBP01000001">
    <property type="protein sequence ID" value="SHK94328.1"/>
    <property type="molecule type" value="Genomic_DNA"/>
</dbReference>
<evidence type="ECO:0008006" key="3">
    <source>
        <dbReference type="Google" id="ProtNLM"/>
    </source>
</evidence>
<dbReference type="AlphaFoldDB" id="A0AB74EUA0"/>
<gene>
    <name evidence="1" type="ORF">SAMN04515649_101338</name>
</gene>
<comment type="caution">
    <text evidence="1">The sequence shown here is derived from an EMBL/GenBank/DDBJ whole genome shotgun (WGS) entry which is preliminary data.</text>
</comment>
<dbReference type="RefSeq" id="WP_073382063.1">
    <property type="nucleotide sequence ID" value="NZ_FRBP01000001.1"/>
</dbReference>
<evidence type="ECO:0000313" key="1">
    <source>
        <dbReference type="EMBL" id="SHK94328.1"/>
    </source>
</evidence>
<reference evidence="1 2" key="1">
    <citation type="submission" date="2016-11" db="EMBL/GenBank/DDBJ databases">
        <authorList>
            <person name="Varghese N."/>
            <person name="Submissions S."/>
        </authorList>
    </citation>
    <scope>NUCLEOTIDE SEQUENCE [LARGE SCALE GENOMIC DNA]</scope>
    <source>
        <strain evidence="1 2">FD</strain>
    </source>
</reference>
<organism evidence="1 2">
    <name type="scientific">Eubacterium callanderi</name>
    <dbReference type="NCBI Taxonomy" id="53442"/>
    <lineage>
        <taxon>Bacteria</taxon>
        <taxon>Bacillati</taxon>
        <taxon>Bacillota</taxon>
        <taxon>Clostridia</taxon>
        <taxon>Eubacteriales</taxon>
        <taxon>Eubacteriaceae</taxon>
        <taxon>Eubacterium</taxon>
    </lineage>
</organism>
<protein>
    <recommendedName>
        <fullName evidence="3">Helix-turn-helix domain-containing protein</fullName>
    </recommendedName>
</protein>
<proteinExistence type="predicted"/>